<accession>X1RZJ9</accession>
<evidence type="ECO:0000313" key="1">
    <source>
        <dbReference type="EMBL" id="GAI86202.1"/>
    </source>
</evidence>
<proteinExistence type="predicted"/>
<gene>
    <name evidence="1" type="ORF">S12H4_17617</name>
</gene>
<dbReference type="AlphaFoldDB" id="X1RZJ9"/>
<reference evidence="1" key="1">
    <citation type="journal article" date="2014" name="Front. Microbiol.">
        <title>High frequency of phylogenetically diverse reductive dehalogenase-homologous genes in deep subseafloor sedimentary metagenomes.</title>
        <authorList>
            <person name="Kawai M."/>
            <person name="Futagami T."/>
            <person name="Toyoda A."/>
            <person name="Takaki Y."/>
            <person name="Nishi S."/>
            <person name="Hori S."/>
            <person name="Arai W."/>
            <person name="Tsubouchi T."/>
            <person name="Morono Y."/>
            <person name="Uchiyama I."/>
            <person name="Ito T."/>
            <person name="Fujiyama A."/>
            <person name="Inagaki F."/>
            <person name="Takami H."/>
        </authorList>
    </citation>
    <scope>NUCLEOTIDE SEQUENCE</scope>
    <source>
        <strain evidence="1">Expedition CK06-06</strain>
    </source>
</reference>
<sequence>ECKSAMRKLENTIERIQHALLLRGICPDCGRELPRTEQEKFIKWKCKCGLETWISKRYIREKIRKGEPEKTISLYVHRCHKCGRPITPEPTALETLGNVMILCETCASQLPSKD</sequence>
<protein>
    <submittedName>
        <fullName evidence="1">Uncharacterized protein</fullName>
    </submittedName>
</protein>
<dbReference type="EMBL" id="BARW01008631">
    <property type="protein sequence ID" value="GAI86202.1"/>
    <property type="molecule type" value="Genomic_DNA"/>
</dbReference>
<organism evidence="1">
    <name type="scientific">marine sediment metagenome</name>
    <dbReference type="NCBI Taxonomy" id="412755"/>
    <lineage>
        <taxon>unclassified sequences</taxon>
        <taxon>metagenomes</taxon>
        <taxon>ecological metagenomes</taxon>
    </lineage>
</organism>
<name>X1RZJ9_9ZZZZ</name>
<feature type="non-terminal residue" evidence="1">
    <location>
        <position position="1"/>
    </location>
</feature>
<comment type="caution">
    <text evidence="1">The sequence shown here is derived from an EMBL/GenBank/DDBJ whole genome shotgun (WGS) entry which is preliminary data.</text>
</comment>